<dbReference type="RefSeq" id="WP_254152717.1">
    <property type="nucleotide sequence ID" value="NZ_JAHESD010000008.1"/>
</dbReference>
<dbReference type="Proteomes" id="UP000772618">
    <property type="component" value="Unassembled WGS sequence"/>
</dbReference>
<organism evidence="1 2">
    <name type="scientific">Chryseosolibacter indicus</name>
    <dbReference type="NCBI Taxonomy" id="2782351"/>
    <lineage>
        <taxon>Bacteria</taxon>
        <taxon>Pseudomonadati</taxon>
        <taxon>Bacteroidota</taxon>
        <taxon>Cytophagia</taxon>
        <taxon>Cytophagales</taxon>
        <taxon>Chryseotaleaceae</taxon>
        <taxon>Chryseosolibacter</taxon>
    </lineage>
</organism>
<proteinExistence type="predicted"/>
<dbReference type="EMBL" id="JAHESD010000008">
    <property type="protein sequence ID" value="MBT1702751.1"/>
    <property type="molecule type" value="Genomic_DNA"/>
</dbReference>
<evidence type="ECO:0008006" key="3">
    <source>
        <dbReference type="Google" id="ProtNLM"/>
    </source>
</evidence>
<protein>
    <recommendedName>
        <fullName evidence="3">PepSY domain-containing protein</fullName>
    </recommendedName>
</protein>
<keyword evidence="2" id="KW-1185">Reference proteome</keyword>
<gene>
    <name evidence="1" type="ORF">KK060_05635</name>
</gene>
<sequence length="117" mass="13660">MRIASLIITSLFIVIITFTESIAQDDTLLKNNKGKLNHSKKGVVAVEPEEIPVDVRRTLSESEQYEGWEEADFYYEKRKKIYIVYVGDGNEERVFRFDKKGNPITDHTSARRKKDEY</sequence>
<evidence type="ECO:0000313" key="2">
    <source>
        <dbReference type="Proteomes" id="UP000772618"/>
    </source>
</evidence>
<comment type="caution">
    <text evidence="1">The sequence shown here is derived from an EMBL/GenBank/DDBJ whole genome shotgun (WGS) entry which is preliminary data.</text>
</comment>
<accession>A0ABS5VRW3</accession>
<reference evidence="1 2" key="1">
    <citation type="submission" date="2021-05" db="EMBL/GenBank/DDBJ databases">
        <title>A Polyphasic approach of four new species of the genus Ohtaekwangia: Ohtaekwangia histidinii sp. nov., Ohtaekwangia cretensis sp. nov., Ohtaekwangia indiensis sp. nov., Ohtaekwangia reichenbachii sp. nov. from diverse environment.</title>
        <authorList>
            <person name="Octaviana S."/>
        </authorList>
    </citation>
    <scope>NUCLEOTIDE SEQUENCE [LARGE SCALE GENOMIC DNA]</scope>
    <source>
        <strain evidence="1 2">PWU20</strain>
    </source>
</reference>
<name>A0ABS5VRW3_9BACT</name>
<evidence type="ECO:0000313" key="1">
    <source>
        <dbReference type="EMBL" id="MBT1702751.1"/>
    </source>
</evidence>